<dbReference type="EMBL" id="CYRY02021153">
    <property type="protein sequence ID" value="VCW97258.1"/>
    <property type="molecule type" value="Genomic_DNA"/>
</dbReference>
<name>A0A9X9Q1W3_GULGU</name>
<sequence length="43" mass="4887">MREIIILSWVVVPDRACEPTLQMRVVHPRGELGVAPEDAVKKF</sequence>
<protein>
    <submittedName>
        <fullName evidence="1">Uncharacterized protein</fullName>
    </submittedName>
</protein>
<accession>A0A9X9Q1W3</accession>
<gene>
    <name evidence="1" type="ORF">BN2614_LOCUS4</name>
</gene>
<dbReference type="AlphaFoldDB" id="A0A9X9Q1W3"/>
<keyword evidence="2" id="KW-1185">Reference proteome</keyword>
<reference evidence="1 2" key="1">
    <citation type="submission" date="2018-10" db="EMBL/GenBank/DDBJ databases">
        <authorList>
            <person name="Ekblom R."/>
            <person name="Jareborg N."/>
        </authorList>
    </citation>
    <scope>NUCLEOTIDE SEQUENCE [LARGE SCALE GENOMIC DNA]</scope>
    <source>
        <tissue evidence="1">Muscle</tissue>
    </source>
</reference>
<comment type="caution">
    <text evidence="1">The sequence shown here is derived from an EMBL/GenBank/DDBJ whole genome shotgun (WGS) entry which is preliminary data.</text>
</comment>
<organism evidence="1 2">
    <name type="scientific">Gulo gulo</name>
    <name type="common">Wolverine</name>
    <name type="synonym">Gluton</name>
    <dbReference type="NCBI Taxonomy" id="48420"/>
    <lineage>
        <taxon>Eukaryota</taxon>
        <taxon>Metazoa</taxon>
        <taxon>Chordata</taxon>
        <taxon>Craniata</taxon>
        <taxon>Vertebrata</taxon>
        <taxon>Euteleostomi</taxon>
        <taxon>Mammalia</taxon>
        <taxon>Eutheria</taxon>
        <taxon>Laurasiatheria</taxon>
        <taxon>Carnivora</taxon>
        <taxon>Caniformia</taxon>
        <taxon>Musteloidea</taxon>
        <taxon>Mustelidae</taxon>
        <taxon>Guloninae</taxon>
        <taxon>Gulo</taxon>
    </lineage>
</organism>
<evidence type="ECO:0000313" key="1">
    <source>
        <dbReference type="EMBL" id="VCW97258.1"/>
    </source>
</evidence>
<dbReference type="Proteomes" id="UP000269945">
    <property type="component" value="Unassembled WGS sequence"/>
</dbReference>
<proteinExistence type="predicted"/>
<evidence type="ECO:0000313" key="2">
    <source>
        <dbReference type="Proteomes" id="UP000269945"/>
    </source>
</evidence>